<dbReference type="AlphaFoldDB" id="A0A2M8KJ40"/>
<evidence type="ECO:0000313" key="1">
    <source>
        <dbReference type="EMBL" id="PJE59931.1"/>
    </source>
</evidence>
<proteinExistence type="predicted"/>
<protein>
    <submittedName>
        <fullName evidence="1">Uncharacterized protein</fullName>
    </submittedName>
</protein>
<accession>A0A2M8KJ40</accession>
<dbReference type="Proteomes" id="UP000231086">
    <property type="component" value="Unassembled WGS sequence"/>
</dbReference>
<reference evidence="2" key="1">
    <citation type="submission" date="2017-09" db="EMBL/GenBank/DDBJ databases">
        <title>Depth-based differentiation of microbial function through sediment-hosted aquifers and enrichment of novel symbionts in the deep terrestrial subsurface.</title>
        <authorList>
            <person name="Probst A.J."/>
            <person name="Ladd B."/>
            <person name="Jarett J.K."/>
            <person name="Geller-Mcgrath D.E."/>
            <person name="Sieber C.M.K."/>
            <person name="Emerson J.B."/>
            <person name="Anantharaman K."/>
            <person name="Thomas B.C."/>
            <person name="Malmstrom R."/>
            <person name="Stieglmeier M."/>
            <person name="Klingl A."/>
            <person name="Woyke T."/>
            <person name="Ryan C.M."/>
            <person name="Banfield J.F."/>
        </authorList>
    </citation>
    <scope>NUCLEOTIDE SEQUENCE [LARGE SCALE GENOMIC DNA]</scope>
</reference>
<dbReference type="EMBL" id="PFEA01000019">
    <property type="protein sequence ID" value="PJE59931.1"/>
    <property type="molecule type" value="Genomic_DNA"/>
</dbReference>
<gene>
    <name evidence="1" type="ORF">COU85_00995</name>
</gene>
<evidence type="ECO:0000313" key="2">
    <source>
        <dbReference type="Proteomes" id="UP000231086"/>
    </source>
</evidence>
<organism evidence="1 2">
    <name type="scientific">Candidatus Portnoybacteria bacterium CG10_big_fil_rev_8_21_14_0_10_44_7</name>
    <dbReference type="NCBI Taxonomy" id="1974816"/>
    <lineage>
        <taxon>Bacteria</taxon>
        <taxon>Candidatus Portnoyibacteriota</taxon>
    </lineage>
</organism>
<sequence>MPDLTKRRDVHVRLPTVHPTTEREMLFWLKKYDKDPGIAPRRLTDSEFRLLAELYRIHSDFFQSHLNEIENGFIDVLSLAPESRASLHDWRSIQKAIFCWWYRILCRLQGFVG</sequence>
<name>A0A2M8KJ40_9BACT</name>
<comment type="caution">
    <text evidence="1">The sequence shown here is derived from an EMBL/GenBank/DDBJ whole genome shotgun (WGS) entry which is preliminary data.</text>
</comment>